<keyword evidence="6 8" id="KW-0503">Monooxygenase</keyword>
<dbReference type="CDD" id="cd20620">
    <property type="entry name" value="CYP132-like"/>
    <property type="match status" value="1"/>
</dbReference>
<dbReference type="GO" id="GO:0016705">
    <property type="term" value="F:oxidoreductase activity, acting on paired donors, with incorporation or reduction of molecular oxygen"/>
    <property type="evidence" value="ECO:0007669"/>
    <property type="project" value="InterPro"/>
</dbReference>
<gene>
    <name evidence="10" type="ORF">DB30_06267</name>
</gene>
<keyword evidence="2 7" id="KW-0349">Heme</keyword>
<evidence type="ECO:0000256" key="7">
    <source>
        <dbReference type="PIRSR" id="PIRSR602401-1"/>
    </source>
</evidence>
<evidence type="ECO:0000256" key="5">
    <source>
        <dbReference type="ARBA" id="ARBA00023004"/>
    </source>
</evidence>
<evidence type="ECO:0000256" key="3">
    <source>
        <dbReference type="ARBA" id="ARBA00022723"/>
    </source>
</evidence>
<accession>A0A0C2CZ19</accession>
<keyword evidence="4 8" id="KW-0560">Oxidoreductase</keyword>
<sequence length="497" mass="56217">MHRVAVRRSLRRRHAWHHPSMKDSPSPAFAQLANAFTRRRSNHDRKLPPGPEGLPLLGSMVDVRTDALSMFERGRREHGDTVRYRFGPFDMVAIHRPQDIRTVLLERADDFHKSPTYQGLELVVGKGLLTSEDQFWRRQRKLMTPAFHHKRLLGFCDHMVRCSTELADEWDELVANHRGAQLPIVDLHTQLLSLTFRIVGLTLFSTELSDKAGDMGPALATVLEHANHLAVSMLLVPPPWVPTPRNLRFKAAMQVVDDVVQGIITERRNSREDTGDLLSMLMAATDETGQIRMSDRELRDEVATLVLAGHETTAQALTWTFMLLSRHPVIERRVVAEIRAVCGDRPPSMEDLAALDYTGRVIDEAMRLYPPAWLIERQALVDLELDGYSIPAGTLVAISPWTIHRHPAHWPNPEGFDPDRFLPETVAARPRYTYLPFGGGPRQCIGVNFALYEAKLVLATLLQRFSVELVSGQDLSLEAAVTLRPAHGMKMWLRSRA</sequence>
<dbReference type="InterPro" id="IPR001128">
    <property type="entry name" value="Cyt_P450"/>
</dbReference>
<dbReference type="Gene3D" id="1.10.630.10">
    <property type="entry name" value="Cytochrome P450"/>
    <property type="match status" value="1"/>
</dbReference>
<dbReference type="Pfam" id="PF00067">
    <property type="entry name" value="p450"/>
    <property type="match status" value="1"/>
</dbReference>
<comment type="similarity">
    <text evidence="1 8">Belongs to the cytochrome P450 family.</text>
</comment>
<evidence type="ECO:0000256" key="8">
    <source>
        <dbReference type="RuleBase" id="RU000461"/>
    </source>
</evidence>
<evidence type="ECO:0000256" key="4">
    <source>
        <dbReference type="ARBA" id="ARBA00023002"/>
    </source>
</evidence>
<keyword evidence="5 7" id="KW-0408">Iron</keyword>
<feature type="binding site" description="axial binding residue" evidence="7">
    <location>
        <position position="444"/>
    </location>
    <ligand>
        <name>heme</name>
        <dbReference type="ChEBI" id="CHEBI:30413"/>
    </ligand>
    <ligandPart>
        <name>Fe</name>
        <dbReference type="ChEBI" id="CHEBI:18248"/>
    </ligandPart>
</feature>
<dbReference type="SUPFAM" id="SSF48264">
    <property type="entry name" value="Cytochrome P450"/>
    <property type="match status" value="1"/>
</dbReference>
<dbReference type="PANTHER" id="PTHR24291:SF50">
    <property type="entry name" value="BIFUNCTIONAL ALBAFLAVENONE MONOOXYGENASE_TERPENE SYNTHASE"/>
    <property type="match status" value="1"/>
</dbReference>
<evidence type="ECO:0000256" key="2">
    <source>
        <dbReference type="ARBA" id="ARBA00022617"/>
    </source>
</evidence>
<dbReference type="InterPro" id="IPR036396">
    <property type="entry name" value="Cyt_P450_sf"/>
</dbReference>
<dbReference type="PRINTS" id="PR00385">
    <property type="entry name" value="P450"/>
</dbReference>
<comment type="cofactor">
    <cofactor evidence="7">
        <name>heme</name>
        <dbReference type="ChEBI" id="CHEBI:30413"/>
    </cofactor>
</comment>
<dbReference type="InterPro" id="IPR002401">
    <property type="entry name" value="Cyt_P450_E_grp-I"/>
</dbReference>
<dbReference type="InterPro" id="IPR017972">
    <property type="entry name" value="Cyt_P450_CS"/>
</dbReference>
<evidence type="ECO:0000256" key="1">
    <source>
        <dbReference type="ARBA" id="ARBA00010617"/>
    </source>
</evidence>
<evidence type="ECO:0000313" key="11">
    <source>
        <dbReference type="Proteomes" id="UP000031599"/>
    </source>
</evidence>
<dbReference type="GO" id="GO:0020037">
    <property type="term" value="F:heme binding"/>
    <property type="evidence" value="ECO:0007669"/>
    <property type="project" value="InterPro"/>
</dbReference>
<dbReference type="Proteomes" id="UP000031599">
    <property type="component" value="Unassembled WGS sequence"/>
</dbReference>
<dbReference type="PRINTS" id="PR00463">
    <property type="entry name" value="EP450I"/>
</dbReference>
<dbReference type="InterPro" id="IPR050196">
    <property type="entry name" value="Cytochrome_P450_Monoox"/>
</dbReference>
<organism evidence="10 11">
    <name type="scientific">Enhygromyxa salina</name>
    <dbReference type="NCBI Taxonomy" id="215803"/>
    <lineage>
        <taxon>Bacteria</taxon>
        <taxon>Pseudomonadati</taxon>
        <taxon>Myxococcota</taxon>
        <taxon>Polyangia</taxon>
        <taxon>Nannocystales</taxon>
        <taxon>Nannocystaceae</taxon>
        <taxon>Enhygromyxa</taxon>
    </lineage>
</organism>
<dbReference type="PANTHER" id="PTHR24291">
    <property type="entry name" value="CYTOCHROME P450 FAMILY 4"/>
    <property type="match status" value="1"/>
</dbReference>
<reference evidence="10 11" key="1">
    <citation type="submission" date="2014-12" db="EMBL/GenBank/DDBJ databases">
        <title>Genome assembly of Enhygromyxa salina DSM 15201.</title>
        <authorList>
            <person name="Sharma G."/>
            <person name="Subramanian S."/>
        </authorList>
    </citation>
    <scope>NUCLEOTIDE SEQUENCE [LARGE SCALE GENOMIC DNA]</scope>
    <source>
        <strain evidence="10 11">DSM 15201</strain>
    </source>
</reference>
<keyword evidence="3 7" id="KW-0479">Metal-binding</keyword>
<dbReference type="PROSITE" id="PS00086">
    <property type="entry name" value="CYTOCHROME_P450"/>
    <property type="match status" value="1"/>
</dbReference>
<feature type="compositionally biased region" description="Basic residues" evidence="9">
    <location>
        <begin position="1"/>
        <end position="19"/>
    </location>
</feature>
<dbReference type="AlphaFoldDB" id="A0A0C2CZ19"/>
<proteinExistence type="inferred from homology"/>
<evidence type="ECO:0000313" key="10">
    <source>
        <dbReference type="EMBL" id="KIG14885.1"/>
    </source>
</evidence>
<evidence type="ECO:0000256" key="9">
    <source>
        <dbReference type="SAM" id="MobiDB-lite"/>
    </source>
</evidence>
<protein>
    <submittedName>
        <fullName evidence="10">Cytochrome P450 family protein</fullName>
    </submittedName>
</protein>
<dbReference type="GO" id="GO:0004497">
    <property type="term" value="F:monooxygenase activity"/>
    <property type="evidence" value="ECO:0007669"/>
    <property type="project" value="UniProtKB-KW"/>
</dbReference>
<name>A0A0C2CZ19_9BACT</name>
<comment type="caution">
    <text evidence="10">The sequence shown here is derived from an EMBL/GenBank/DDBJ whole genome shotgun (WGS) entry which is preliminary data.</text>
</comment>
<dbReference type="EMBL" id="JMCC02000064">
    <property type="protein sequence ID" value="KIG14885.1"/>
    <property type="molecule type" value="Genomic_DNA"/>
</dbReference>
<feature type="region of interest" description="Disordered" evidence="9">
    <location>
        <begin position="1"/>
        <end position="24"/>
    </location>
</feature>
<dbReference type="GO" id="GO:0005506">
    <property type="term" value="F:iron ion binding"/>
    <property type="evidence" value="ECO:0007669"/>
    <property type="project" value="InterPro"/>
</dbReference>
<evidence type="ECO:0000256" key="6">
    <source>
        <dbReference type="ARBA" id="ARBA00023033"/>
    </source>
</evidence>